<accession>A0A4C1Y0B0</accession>
<protein>
    <submittedName>
        <fullName evidence="2">Uncharacterized protein</fullName>
    </submittedName>
</protein>
<evidence type="ECO:0000313" key="3">
    <source>
        <dbReference type="Proteomes" id="UP000299102"/>
    </source>
</evidence>
<evidence type="ECO:0000313" key="2">
    <source>
        <dbReference type="EMBL" id="GBP69298.1"/>
    </source>
</evidence>
<evidence type="ECO:0000256" key="1">
    <source>
        <dbReference type="SAM" id="MobiDB-lite"/>
    </source>
</evidence>
<dbReference type="EMBL" id="BGZK01001036">
    <property type="protein sequence ID" value="GBP69298.1"/>
    <property type="molecule type" value="Genomic_DNA"/>
</dbReference>
<reference evidence="2 3" key="1">
    <citation type="journal article" date="2019" name="Commun. Biol.">
        <title>The bagworm genome reveals a unique fibroin gene that provides high tensile strength.</title>
        <authorList>
            <person name="Kono N."/>
            <person name="Nakamura H."/>
            <person name="Ohtoshi R."/>
            <person name="Tomita M."/>
            <person name="Numata K."/>
            <person name="Arakawa K."/>
        </authorList>
    </citation>
    <scope>NUCLEOTIDE SEQUENCE [LARGE SCALE GENOMIC DNA]</scope>
</reference>
<keyword evidence="3" id="KW-1185">Reference proteome</keyword>
<feature type="compositionally biased region" description="Basic and acidic residues" evidence="1">
    <location>
        <begin position="36"/>
        <end position="59"/>
    </location>
</feature>
<dbReference type="AlphaFoldDB" id="A0A4C1Y0B0"/>
<feature type="region of interest" description="Disordered" evidence="1">
    <location>
        <begin position="29"/>
        <end position="59"/>
    </location>
</feature>
<organism evidence="2 3">
    <name type="scientific">Eumeta variegata</name>
    <name type="common">Bagworm moth</name>
    <name type="synonym">Eumeta japonica</name>
    <dbReference type="NCBI Taxonomy" id="151549"/>
    <lineage>
        <taxon>Eukaryota</taxon>
        <taxon>Metazoa</taxon>
        <taxon>Ecdysozoa</taxon>
        <taxon>Arthropoda</taxon>
        <taxon>Hexapoda</taxon>
        <taxon>Insecta</taxon>
        <taxon>Pterygota</taxon>
        <taxon>Neoptera</taxon>
        <taxon>Endopterygota</taxon>
        <taxon>Lepidoptera</taxon>
        <taxon>Glossata</taxon>
        <taxon>Ditrysia</taxon>
        <taxon>Tineoidea</taxon>
        <taxon>Psychidae</taxon>
        <taxon>Oiketicinae</taxon>
        <taxon>Eumeta</taxon>
    </lineage>
</organism>
<sequence length="82" mass="9823">MKIGLLRRAESGTEIGWARNRERDQEYNRPWNQYWNKDRGQNRDKNKSELRAEPEPEARSELQLTKIKIVCGIECYELISRT</sequence>
<name>A0A4C1Y0B0_EUMVA</name>
<dbReference type="Proteomes" id="UP000299102">
    <property type="component" value="Unassembled WGS sequence"/>
</dbReference>
<comment type="caution">
    <text evidence="2">The sequence shown here is derived from an EMBL/GenBank/DDBJ whole genome shotgun (WGS) entry which is preliminary data.</text>
</comment>
<proteinExistence type="predicted"/>
<gene>
    <name evidence="2" type="ORF">EVAR_57542_1</name>
</gene>